<sequence>MDWVRGSLSVEEATVPSTWPFAAGATRLRTYMPSNLPHSPLPPFFSAKRPYSPKSSHASVTTSLQILPAILCICSFYITRSVTAIMTSFLVIDSIFSNFSFVSFGASGLLFTVCE</sequence>
<dbReference type="AlphaFoldDB" id="A0A2I0X2W7"/>
<feature type="transmembrane region" description="Helical" evidence="1">
    <location>
        <begin position="84"/>
        <end position="111"/>
    </location>
</feature>
<keyword evidence="3" id="KW-1185">Reference proteome</keyword>
<keyword evidence="1" id="KW-1133">Transmembrane helix</keyword>
<organism evidence="2 3">
    <name type="scientific">Dendrobium catenatum</name>
    <dbReference type="NCBI Taxonomy" id="906689"/>
    <lineage>
        <taxon>Eukaryota</taxon>
        <taxon>Viridiplantae</taxon>
        <taxon>Streptophyta</taxon>
        <taxon>Embryophyta</taxon>
        <taxon>Tracheophyta</taxon>
        <taxon>Spermatophyta</taxon>
        <taxon>Magnoliopsida</taxon>
        <taxon>Liliopsida</taxon>
        <taxon>Asparagales</taxon>
        <taxon>Orchidaceae</taxon>
        <taxon>Epidendroideae</taxon>
        <taxon>Malaxideae</taxon>
        <taxon>Dendrobiinae</taxon>
        <taxon>Dendrobium</taxon>
    </lineage>
</organism>
<evidence type="ECO:0000313" key="3">
    <source>
        <dbReference type="Proteomes" id="UP000233837"/>
    </source>
</evidence>
<proteinExistence type="predicted"/>
<accession>A0A2I0X2W7</accession>
<gene>
    <name evidence="2" type="ORF">MA16_Dca022570</name>
</gene>
<keyword evidence="1" id="KW-0812">Transmembrane</keyword>
<dbReference type="EMBL" id="KZ502200">
    <property type="protein sequence ID" value="PKU82255.1"/>
    <property type="molecule type" value="Genomic_DNA"/>
</dbReference>
<evidence type="ECO:0000256" key="1">
    <source>
        <dbReference type="SAM" id="Phobius"/>
    </source>
</evidence>
<reference evidence="2 3" key="2">
    <citation type="journal article" date="2017" name="Nature">
        <title>The Apostasia genome and the evolution of orchids.</title>
        <authorList>
            <person name="Zhang G.Q."/>
            <person name="Liu K.W."/>
            <person name="Li Z."/>
            <person name="Lohaus R."/>
            <person name="Hsiao Y.Y."/>
            <person name="Niu S.C."/>
            <person name="Wang J.Y."/>
            <person name="Lin Y.C."/>
            <person name="Xu Q."/>
            <person name="Chen L.J."/>
            <person name="Yoshida K."/>
            <person name="Fujiwara S."/>
            <person name="Wang Z.W."/>
            <person name="Zhang Y.Q."/>
            <person name="Mitsuda N."/>
            <person name="Wang M."/>
            <person name="Liu G.H."/>
            <person name="Pecoraro L."/>
            <person name="Huang H.X."/>
            <person name="Xiao X.J."/>
            <person name="Lin M."/>
            <person name="Wu X.Y."/>
            <person name="Wu W.L."/>
            <person name="Chen Y.Y."/>
            <person name="Chang S.B."/>
            <person name="Sakamoto S."/>
            <person name="Ohme-Takagi M."/>
            <person name="Yagi M."/>
            <person name="Zeng S.J."/>
            <person name="Shen C.Y."/>
            <person name="Yeh C.M."/>
            <person name="Luo Y.B."/>
            <person name="Tsai W.C."/>
            <person name="Van de Peer Y."/>
            <person name="Liu Z.J."/>
        </authorList>
    </citation>
    <scope>NUCLEOTIDE SEQUENCE [LARGE SCALE GENOMIC DNA]</scope>
    <source>
        <tissue evidence="2">The whole plant</tissue>
    </source>
</reference>
<dbReference type="Proteomes" id="UP000233837">
    <property type="component" value="Unassembled WGS sequence"/>
</dbReference>
<reference evidence="2 3" key="1">
    <citation type="journal article" date="2016" name="Sci. Rep.">
        <title>The Dendrobium catenatum Lindl. genome sequence provides insights into polysaccharide synthase, floral development and adaptive evolution.</title>
        <authorList>
            <person name="Zhang G.Q."/>
            <person name="Xu Q."/>
            <person name="Bian C."/>
            <person name="Tsai W.C."/>
            <person name="Yeh C.M."/>
            <person name="Liu K.W."/>
            <person name="Yoshida K."/>
            <person name="Zhang L.S."/>
            <person name="Chang S.B."/>
            <person name="Chen F."/>
            <person name="Shi Y."/>
            <person name="Su Y.Y."/>
            <person name="Zhang Y.Q."/>
            <person name="Chen L.J."/>
            <person name="Yin Y."/>
            <person name="Lin M."/>
            <person name="Huang H."/>
            <person name="Deng H."/>
            <person name="Wang Z.W."/>
            <person name="Zhu S.L."/>
            <person name="Zhao X."/>
            <person name="Deng C."/>
            <person name="Niu S.C."/>
            <person name="Huang J."/>
            <person name="Wang M."/>
            <person name="Liu G.H."/>
            <person name="Yang H.J."/>
            <person name="Xiao X.J."/>
            <person name="Hsiao Y.Y."/>
            <person name="Wu W.L."/>
            <person name="Chen Y.Y."/>
            <person name="Mitsuda N."/>
            <person name="Ohme-Takagi M."/>
            <person name="Luo Y.B."/>
            <person name="Van de Peer Y."/>
            <person name="Liu Z.J."/>
        </authorList>
    </citation>
    <scope>NUCLEOTIDE SEQUENCE [LARGE SCALE GENOMIC DNA]</scope>
    <source>
        <tissue evidence="2">The whole plant</tissue>
    </source>
</reference>
<protein>
    <submittedName>
        <fullName evidence="2">Uncharacterized protein</fullName>
    </submittedName>
</protein>
<evidence type="ECO:0000313" key="2">
    <source>
        <dbReference type="EMBL" id="PKU82255.1"/>
    </source>
</evidence>
<feature type="transmembrane region" description="Helical" evidence="1">
    <location>
        <begin position="58"/>
        <end position="78"/>
    </location>
</feature>
<keyword evidence="1" id="KW-0472">Membrane</keyword>
<name>A0A2I0X2W7_9ASPA</name>